<keyword evidence="6" id="KW-0325">Glycoprotein</keyword>
<keyword evidence="4 7" id="KW-1133">Transmembrane helix</keyword>
<dbReference type="InterPro" id="IPR007829">
    <property type="entry name" value="TM2"/>
</dbReference>
<feature type="transmembrane region" description="Helical" evidence="7">
    <location>
        <begin position="47"/>
        <end position="67"/>
    </location>
</feature>
<evidence type="ECO:0000313" key="9">
    <source>
        <dbReference type="EMBL" id="MEN5376140.1"/>
    </source>
</evidence>
<dbReference type="EMBL" id="JBDJNQ010000001">
    <property type="protein sequence ID" value="MEN5376140.1"/>
    <property type="molecule type" value="Genomic_DNA"/>
</dbReference>
<gene>
    <name evidence="9" type="ORF">ABE541_02600</name>
</gene>
<dbReference type="PANTHER" id="PTHR21016:SF7">
    <property type="entry name" value="TM2 DOMAIN-CONTAINING PROTEIN 3"/>
    <property type="match status" value="1"/>
</dbReference>
<dbReference type="Pfam" id="PF05154">
    <property type="entry name" value="TM2"/>
    <property type="match status" value="1"/>
</dbReference>
<keyword evidence="2 7" id="KW-0812">Transmembrane</keyword>
<evidence type="ECO:0000256" key="4">
    <source>
        <dbReference type="ARBA" id="ARBA00022989"/>
    </source>
</evidence>
<dbReference type="RefSeq" id="WP_132843389.1">
    <property type="nucleotide sequence ID" value="NZ_JBDJLH010000005.1"/>
</dbReference>
<evidence type="ECO:0000256" key="1">
    <source>
        <dbReference type="ARBA" id="ARBA00004141"/>
    </source>
</evidence>
<dbReference type="PANTHER" id="PTHR21016">
    <property type="entry name" value="BETA-AMYLOID BINDING PROTEIN-RELATED"/>
    <property type="match status" value="1"/>
</dbReference>
<name>A0ABV0BMU1_9SPHI</name>
<accession>A0ABV0BMU1</accession>
<evidence type="ECO:0000259" key="8">
    <source>
        <dbReference type="Pfam" id="PF05154"/>
    </source>
</evidence>
<evidence type="ECO:0000256" key="5">
    <source>
        <dbReference type="ARBA" id="ARBA00023136"/>
    </source>
</evidence>
<feature type="domain" description="TM2" evidence="8">
    <location>
        <begin position="46"/>
        <end position="92"/>
    </location>
</feature>
<comment type="subcellular location">
    <subcellularLocation>
        <location evidence="1">Membrane</location>
        <topology evidence="1">Multi-pass membrane protein</topology>
    </subcellularLocation>
</comment>
<evidence type="ECO:0000313" key="10">
    <source>
        <dbReference type="Proteomes" id="UP001409291"/>
    </source>
</evidence>
<evidence type="ECO:0000256" key="6">
    <source>
        <dbReference type="ARBA" id="ARBA00023180"/>
    </source>
</evidence>
<organism evidence="9 10">
    <name type="scientific">Sphingobacterium kitahiroshimense</name>
    <dbReference type="NCBI Taxonomy" id="470446"/>
    <lineage>
        <taxon>Bacteria</taxon>
        <taxon>Pseudomonadati</taxon>
        <taxon>Bacteroidota</taxon>
        <taxon>Sphingobacteriia</taxon>
        <taxon>Sphingobacteriales</taxon>
        <taxon>Sphingobacteriaceae</taxon>
        <taxon>Sphingobacterium</taxon>
    </lineage>
</organism>
<evidence type="ECO:0000256" key="3">
    <source>
        <dbReference type="ARBA" id="ARBA00022729"/>
    </source>
</evidence>
<feature type="transmembrane region" description="Helical" evidence="7">
    <location>
        <begin position="73"/>
        <end position="96"/>
    </location>
</feature>
<protein>
    <submittedName>
        <fullName evidence="9">TM2 domain-containing protein</fullName>
    </submittedName>
</protein>
<comment type="caution">
    <text evidence="9">The sequence shown here is derived from an EMBL/GenBank/DDBJ whole genome shotgun (WGS) entry which is preliminary data.</text>
</comment>
<proteinExistence type="predicted"/>
<dbReference type="Proteomes" id="UP001409291">
    <property type="component" value="Unassembled WGS sequence"/>
</dbReference>
<sequence>MNQAAQKYCVECGAIINAKAEICPSCGVRQPMYYTQQSNNQNRDERWLACLLLCIFLGPFGVHRFYVGKIGTGIIQLLTFGGCGIWYIIDLVMIVIGNFRDASGNVIESD</sequence>
<evidence type="ECO:0000256" key="2">
    <source>
        <dbReference type="ARBA" id="ARBA00022692"/>
    </source>
</evidence>
<dbReference type="InterPro" id="IPR050932">
    <property type="entry name" value="TM2D1-3-like"/>
</dbReference>
<keyword evidence="10" id="KW-1185">Reference proteome</keyword>
<keyword evidence="5 7" id="KW-0472">Membrane</keyword>
<keyword evidence="3" id="KW-0732">Signal</keyword>
<evidence type="ECO:0000256" key="7">
    <source>
        <dbReference type="SAM" id="Phobius"/>
    </source>
</evidence>
<reference evidence="9 10" key="1">
    <citation type="submission" date="2024-04" db="EMBL/GenBank/DDBJ databases">
        <title>WGS of bacteria from Torrens River.</title>
        <authorList>
            <person name="Wyrsch E.R."/>
            <person name="Drigo B."/>
        </authorList>
    </citation>
    <scope>NUCLEOTIDE SEQUENCE [LARGE SCALE GENOMIC DNA]</scope>
    <source>
        <strain evidence="9 10">TWI391</strain>
    </source>
</reference>